<name>A0ABW1SHU4_9LACO</name>
<keyword evidence="3" id="KW-1185">Reference proteome</keyword>
<dbReference type="Pfam" id="PF13349">
    <property type="entry name" value="DUF4097"/>
    <property type="match status" value="1"/>
</dbReference>
<dbReference type="Gene3D" id="2.160.20.120">
    <property type="match status" value="1"/>
</dbReference>
<organism evidence="2 3">
    <name type="scientific">Lactiplantibacillus nangangensis</name>
    <dbReference type="NCBI Taxonomy" id="2559917"/>
    <lineage>
        <taxon>Bacteria</taxon>
        <taxon>Bacillati</taxon>
        <taxon>Bacillota</taxon>
        <taxon>Bacilli</taxon>
        <taxon>Lactobacillales</taxon>
        <taxon>Lactobacillaceae</taxon>
        <taxon>Lactiplantibacillus</taxon>
    </lineage>
</organism>
<evidence type="ECO:0000313" key="3">
    <source>
        <dbReference type="Proteomes" id="UP001596171"/>
    </source>
</evidence>
<dbReference type="RefSeq" id="WP_137616857.1">
    <property type="nucleotide sequence ID" value="NZ_BJDI01000013.1"/>
</dbReference>
<comment type="caution">
    <text evidence="2">The sequence shown here is derived from an EMBL/GenBank/DDBJ whole genome shotgun (WGS) entry which is preliminary data.</text>
</comment>
<reference evidence="3" key="1">
    <citation type="journal article" date="2019" name="Int. J. Syst. Evol. Microbiol.">
        <title>The Global Catalogue of Microorganisms (GCM) 10K type strain sequencing project: providing services to taxonomists for standard genome sequencing and annotation.</title>
        <authorList>
            <consortium name="The Broad Institute Genomics Platform"/>
            <consortium name="The Broad Institute Genome Sequencing Center for Infectious Disease"/>
            <person name="Wu L."/>
            <person name="Ma J."/>
        </authorList>
    </citation>
    <scope>NUCLEOTIDE SEQUENCE [LARGE SCALE GENOMIC DNA]</scope>
    <source>
        <strain evidence="3">CCM 8930</strain>
    </source>
</reference>
<feature type="domain" description="DUF4097" evidence="1">
    <location>
        <begin position="178"/>
        <end position="437"/>
    </location>
</feature>
<gene>
    <name evidence="2" type="ORF">ACFP1L_04445</name>
</gene>
<sequence length="440" mass="46733">MSEKIEQLVAMRLNTYFKTQTMTPALTELKTELATDLNEAANDKATNGLDSEAAVAEAFSDFGDINALIQQINTENGNETNLHAHHVVMDDEGIEIDGGETLKVNSDGISINNGAIKADHDGLKLGKLVINGDGINLNDQPVPAPDFGTPSQPLNLAGEYHDSLNLVNEKRIAVADITDLSISYRSARVKVLPTVGGEDEIIVREYMNHNNASYNATVTQQGSALSIEQGKVPFLIPLRVHVQVLVPANYAGNLKLASSSGTVLMAGLAQLGVVNIRITSGSSKLDSLQAQALSADVVSGNLVMTQVQVAEQLGMLVKSGRLKLSAVQAGQYTVTVTSGSIQGVQLIGGGSWTAKSGTMKLAFSKLTSDLNLSDKSGSIKFSLPRDASYRYELEARSGRVVAPNNAQPEHIADGYQTGQVGTTPTYTVQGRTTSGSIYLY</sequence>
<dbReference type="EMBL" id="JBHSSE010000009">
    <property type="protein sequence ID" value="MFC6201150.1"/>
    <property type="molecule type" value="Genomic_DNA"/>
</dbReference>
<accession>A0ABW1SHU4</accession>
<evidence type="ECO:0000259" key="1">
    <source>
        <dbReference type="Pfam" id="PF13349"/>
    </source>
</evidence>
<evidence type="ECO:0000313" key="2">
    <source>
        <dbReference type="EMBL" id="MFC6201150.1"/>
    </source>
</evidence>
<protein>
    <submittedName>
        <fullName evidence="2">DUF4097 family beta strand repeat-containing protein</fullName>
    </submittedName>
</protein>
<proteinExistence type="predicted"/>
<dbReference type="InterPro" id="IPR025164">
    <property type="entry name" value="Toastrack_DUF4097"/>
</dbReference>
<dbReference type="Proteomes" id="UP001596171">
    <property type="component" value="Unassembled WGS sequence"/>
</dbReference>